<feature type="transmembrane region" description="Helical" evidence="6">
    <location>
        <begin position="74"/>
        <end position="93"/>
    </location>
</feature>
<keyword evidence="8" id="KW-1185">Reference proteome</keyword>
<dbReference type="Pfam" id="PF01810">
    <property type="entry name" value="LysE"/>
    <property type="match status" value="1"/>
</dbReference>
<evidence type="ECO:0000256" key="2">
    <source>
        <dbReference type="ARBA" id="ARBA00022475"/>
    </source>
</evidence>
<keyword evidence="5 6" id="KW-0472">Membrane</keyword>
<feature type="transmembrane region" description="Helical" evidence="6">
    <location>
        <begin position="42"/>
        <end position="68"/>
    </location>
</feature>
<sequence>MQQLDLFSYLVTCIIAAGTPGPGTLSVIVYSGMFGWRKAIPVILGIQIGMFAMAVLALSGVTAIITASPLLFSILQYIGAIYIAYLGIMSLLASRKNSQINMAAQDKGHLKNAYHGAIVTFASPKTLLFFTSFFPLFINPEKNIFSQNVNLLIILLACTLCVHIVYCAFMQKMQLILHKYQNLFFLFVGLAFLSLALYMGYTVV</sequence>
<reference evidence="7 8" key="1">
    <citation type="submission" date="2023-06" db="EMBL/GenBank/DDBJ databases">
        <title>Complete Genome Sequence of Gallibacterium anatis Strain BJF12, Isolated from a chicken with diarrhea.</title>
        <authorList>
            <person name="Guo F."/>
            <person name="Bu W."/>
            <person name="Xu F."/>
            <person name="Wen T."/>
        </authorList>
    </citation>
    <scope>NUCLEOTIDE SEQUENCE [LARGE SCALE GENOMIC DNA]</scope>
    <source>
        <strain evidence="7 8">BJF12</strain>
    </source>
</reference>
<organism evidence="7 8">
    <name type="scientific">Gallibacterium anatis</name>
    <dbReference type="NCBI Taxonomy" id="750"/>
    <lineage>
        <taxon>Bacteria</taxon>
        <taxon>Pseudomonadati</taxon>
        <taxon>Pseudomonadota</taxon>
        <taxon>Gammaproteobacteria</taxon>
        <taxon>Pasteurellales</taxon>
        <taxon>Pasteurellaceae</taxon>
        <taxon>Gallibacterium</taxon>
    </lineage>
</organism>
<feature type="transmembrane region" description="Helical" evidence="6">
    <location>
        <begin position="150"/>
        <end position="170"/>
    </location>
</feature>
<dbReference type="GO" id="GO:0015171">
    <property type="term" value="F:amino acid transmembrane transporter activity"/>
    <property type="evidence" value="ECO:0007669"/>
    <property type="project" value="TreeGrafter"/>
</dbReference>
<protein>
    <submittedName>
        <fullName evidence="7">LysE family translocator</fullName>
    </submittedName>
</protein>
<dbReference type="EMBL" id="CP126975">
    <property type="protein sequence ID" value="WIM79670.1"/>
    <property type="molecule type" value="Genomic_DNA"/>
</dbReference>
<evidence type="ECO:0000256" key="1">
    <source>
        <dbReference type="ARBA" id="ARBA00004651"/>
    </source>
</evidence>
<dbReference type="InterPro" id="IPR001123">
    <property type="entry name" value="LeuE-type"/>
</dbReference>
<evidence type="ECO:0000313" key="8">
    <source>
        <dbReference type="Proteomes" id="UP001226750"/>
    </source>
</evidence>
<feature type="transmembrane region" description="Helical" evidence="6">
    <location>
        <begin position="182"/>
        <end position="201"/>
    </location>
</feature>
<dbReference type="Proteomes" id="UP001226750">
    <property type="component" value="Chromosome"/>
</dbReference>
<gene>
    <name evidence="7" type="ORF">QP018_13245</name>
</gene>
<accession>A0AAX3XDN8</accession>
<evidence type="ECO:0000256" key="4">
    <source>
        <dbReference type="ARBA" id="ARBA00022989"/>
    </source>
</evidence>
<dbReference type="PANTHER" id="PTHR30086">
    <property type="entry name" value="ARGININE EXPORTER PROTEIN ARGO"/>
    <property type="match status" value="1"/>
</dbReference>
<dbReference type="PANTHER" id="PTHR30086:SF20">
    <property type="entry name" value="ARGININE EXPORTER PROTEIN ARGO-RELATED"/>
    <property type="match status" value="1"/>
</dbReference>
<dbReference type="AlphaFoldDB" id="A0AAX3XDN8"/>
<dbReference type="RefSeq" id="WP_013745676.1">
    <property type="nucleotide sequence ID" value="NZ_CP103874.1"/>
</dbReference>
<feature type="transmembrane region" description="Helical" evidence="6">
    <location>
        <begin position="114"/>
        <end position="138"/>
    </location>
</feature>
<keyword evidence="4 6" id="KW-1133">Transmembrane helix</keyword>
<dbReference type="GO" id="GO:0005886">
    <property type="term" value="C:plasma membrane"/>
    <property type="evidence" value="ECO:0007669"/>
    <property type="project" value="UniProtKB-SubCell"/>
</dbReference>
<comment type="subcellular location">
    <subcellularLocation>
        <location evidence="1">Cell membrane</location>
        <topology evidence="1">Multi-pass membrane protein</topology>
    </subcellularLocation>
</comment>
<evidence type="ECO:0000256" key="5">
    <source>
        <dbReference type="ARBA" id="ARBA00023136"/>
    </source>
</evidence>
<evidence type="ECO:0000313" key="7">
    <source>
        <dbReference type="EMBL" id="WIM79670.1"/>
    </source>
</evidence>
<name>A0AAX3XDN8_9PAST</name>
<keyword evidence="3 6" id="KW-0812">Transmembrane</keyword>
<feature type="transmembrane region" description="Helical" evidence="6">
    <location>
        <begin position="6"/>
        <end position="30"/>
    </location>
</feature>
<evidence type="ECO:0000256" key="6">
    <source>
        <dbReference type="SAM" id="Phobius"/>
    </source>
</evidence>
<evidence type="ECO:0000256" key="3">
    <source>
        <dbReference type="ARBA" id="ARBA00022692"/>
    </source>
</evidence>
<keyword evidence="2" id="KW-1003">Cell membrane</keyword>
<proteinExistence type="predicted"/>